<keyword evidence="1" id="KW-0539">Nucleus</keyword>
<dbReference type="OrthoDB" id="4937900at2759"/>
<name>A0A9P1MGU6_9PEZI</name>
<dbReference type="Gene3D" id="4.10.240.10">
    <property type="entry name" value="Zn(2)-C6 fungal-type DNA-binding domain"/>
    <property type="match status" value="1"/>
</dbReference>
<dbReference type="GO" id="GO:0005634">
    <property type="term" value="C:nucleus"/>
    <property type="evidence" value="ECO:0007669"/>
    <property type="project" value="TreeGrafter"/>
</dbReference>
<dbReference type="GO" id="GO:0000981">
    <property type="term" value="F:DNA-binding transcription factor activity, RNA polymerase II-specific"/>
    <property type="evidence" value="ECO:0007669"/>
    <property type="project" value="InterPro"/>
</dbReference>
<dbReference type="AlphaFoldDB" id="A0A9P1MGU6"/>
<accession>A0A9P1MGU6</accession>
<dbReference type="GO" id="GO:0045944">
    <property type="term" value="P:positive regulation of transcription by RNA polymerase II"/>
    <property type="evidence" value="ECO:0007669"/>
    <property type="project" value="TreeGrafter"/>
</dbReference>
<dbReference type="SUPFAM" id="SSF57701">
    <property type="entry name" value="Zn2/Cys6 DNA-binding domain"/>
    <property type="match status" value="1"/>
</dbReference>
<dbReference type="GO" id="GO:0000976">
    <property type="term" value="F:transcription cis-regulatory region binding"/>
    <property type="evidence" value="ECO:0007669"/>
    <property type="project" value="TreeGrafter"/>
</dbReference>
<feature type="domain" description="Zn(2)-C6 fungal-type" evidence="2">
    <location>
        <begin position="27"/>
        <end position="57"/>
    </location>
</feature>
<dbReference type="Proteomes" id="UP000838763">
    <property type="component" value="Unassembled WGS sequence"/>
</dbReference>
<proteinExistence type="predicted"/>
<evidence type="ECO:0000256" key="1">
    <source>
        <dbReference type="ARBA" id="ARBA00023242"/>
    </source>
</evidence>
<dbReference type="PROSITE" id="PS00463">
    <property type="entry name" value="ZN2_CY6_FUNGAL_1"/>
    <property type="match status" value="1"/>
</dbReference>
<organism evidence="3 4">
    <name type="scientific">Parascedosporium putredinis</name>
    <dbReference type="NCBI Taxonomy" id="1442378"/>
    <lineage>
        <taxon>Eukaryota</taxon>
        <taxon>Fungi</taxon>
        <taxon>Dikarya</taxon>
        <taxon>Ascomycota</taxon>
        <taxon>Pezizomycotina</taxon>
        <taxon>Sordariomycetes</taxon>
        <taxon>Hypocreomycetidae</taxon>
        <taxon>Microascales</taxon>
        <taxon>Microascaceae</taxon>
        <taxon>Parascedosporium</taxon>
    </lineage>
</organism>
<evidence type="ECO:0000313" key="3">
    <source>
        <dbReference type="EMBL" id="CAI4220213.1"/>
    </source>
</evidence>
<dbReference type="EMBL" id="CALLCH030000021">
    <property type="protein sequence ID" value="CAI4220213.1"/>
    <property type="molecule type" value="Genomic_DNA"/>
</dbReference>
<dbReference type="CDD" id="cd00067">
    <property type="entry name" value="GAL4"/>
    <property type="match status" value="1"/>
</dbReference>
<sequence>MVSPPSGPIALLIRGREKSARTRSRSGCLPCRTRRRKCDGARPRCKACQARHGQCRWGLKASFHPSRSLRLSSEDTAALEAIESSRRASEPPNTQRPISNSAIIVDNTQEIIQSYEADIRDESSAGDSDLEIRNDGDGTLSIVVGTYPPPSGSQPPIQSSSYHVGIWEDTTAPASWIDVGVEKAFAGMRELSQNARLEWQHGGVVKACFWAFARIDIWAAYITNQTTLIPSELWVHDDCASSVAASGDLDDYCNLAIVAFSKIVNLLSQDEHSQRLSLSHFAFQVETSWNELQAWRLFRPREAMPLWRTEESEGSPFPAVIYAQASSICGNTFYHSGSILLLQTGVLGRTSDPPELLDPIFHAKEISAISICNNSHANWVNHLQPLYIAGTALGRTIQRGRAVGVEMNASPDVPSPAIETRLANNPGIREDISTNSAHASRTIALDSEEFAAEKFALLKQLARIERQTGWKTSGRARDLRILWGLEY</sequence>
<evidence type="ECO:0000313" key="4">
    <source>
        <dbReference type="Proteomes" id="UP000838763"/>
    </source>
</evidence>
<dbReference type="InterPro" id="IPR001138">
    <property type="entry name" value="Zn2Cys6_DnaBD"/>
</dbReference>
<dbReference type="PROSITE" id="PS50048">
    <property type="entry name" value="ZN2_CY6_FUNGAL_2"/>
    <property type="match status" value="1"/>
</dbReference>
<keyword evidence="4" id="KW-1185">Reference proteome</keyword>
<dbReference type="PANTHER" id="PTHR37534">
    <property type="entry name" value="TRANSCRIPTIONAL ACTIVATOR PROTEIN UGA3"/>
    <property type="match status" value="1"/>
</dbReference>
<dbReference type="InterPro" id="IPR036864">
    <property type="entry name" value="Zn2-C6_fun-type_DNA-bd_sf"/>
</dbReference>
<protein>
    <recommendedName>
        <fullName evidence="2">Zn(2)-C6 fungal-type domain-containing protein</fullName>
    </recommendedName>
</protein>
<gene>
    <name evidence="3" type="ORF">PPNO1_LOCUS9753</name>
</gene>
<comment type="caution">
    <text evidence="3">The sequence shown here is derived from an EMBL/GenBank/DDBJ whole genome shotgun (WGS) entry which is preliminary data.</text>
</comment>
<evidence type="ECO:0000259" key="2">
    <source>
        <dbReference type="PROSITE" id="PS50048"/>
    </source>
</evidence>
<dbReference type="PANTHER" id="PTHR37534:SF4">
    <property type="entry name" value="ZN(II)2CYS6 TRANSCRIPTION FACTOR (EUROFUNG)"/>
    <property type="match status" value="1"/>
</dbReference>
<dbReference type="Pfam" id="PF00172">
    <property type="entry name" value="Zn_clus"/>
    <property type="match status" value="1"/>
</dbReference>
<reference evidence="3" key="1">
    <citation type="submission" date="2022-11" db="EMBL/GenBank/DDBJ databases">
        <authorList>
            <person name="Scott C."/>
            <person name="Bruce N."/>
        </authorList>
    </citation>
    <scope>NUCLEOTIDE SEQUENCE</scope>
</reference>
<dbReference type="SMART" id="SM00066">
    <property type="entry name" value="GAL4"/>
    <property type="match status" value="1"/>
</dbReference>
<dbReference type="GO" id="GO:0008270">
    <property type="term" value="F:zinc ion binding"/>
    <property type="evidence" value="ECO:0007669"/>
    <property type="project" value="InterPro"/>
</dbReference>